<dbReference type="GO" id="GO:0033179">
    <property type="term" value="C:proton-transporting V-type ATPase, V0 domain"/>
    <property type="evidence" value="ECO:0007669"/>
    <property type="project" value="InterPro"/>
</dbReference>
<dbReference type="PANTHER" id="PTHR38682">
    <property type="entry name" value="V-TYPE ATP SYNTHASE SUBUNIT C"/>
    <property type="match status" value="1"/>
</dbReference>
<dbReference type="InterPro" id="IPR036079">
    <property type="entry name" value="ATPase_csu/dsu_sf"/>
</dbReference>
<keyword evidence="3 8" id="KW-1003">Cell membrane</keyword>
<dbReference type="Gene3D" id="1.10.132.50">
    <property type="entry name" value="ATP synthase (C/AC39) subunit, domain 3"/>
    <property type="match status" value="1"/>
</dbReference>
<sequence length="370" mass="42415">MEVSTITAILDTTLAVVFTWVAYKTGQIIWKYTPYSYPNARIKAMEARLLSDQRILELSESRTLQNFVVNLEDSDYGPRLTSIENVNLRNVEMALELSLVDLLELMVKIMPKRVKGFFELLEESIDVRNISNVVKAKLNGLPAQDYIIPAGKMLPKVKAITEAKTMEEILVILEGTEYEEPLRKLLLKEITIQEFELDLYRNYYTKLFKYANSRKGEEKVILLEFVRMLIDERNISTILRAKMAGMSPENLKRLIIEGGSLSRATLDAMVNAEDHIMAMGELEGTKYGQVIRDVREELESGNLEAIERAIRRYRLTRMKELAQFYPLSVGVALTYILEREMEVRKLRAIAKLIVDGVKPEKIKELVGEVA</sequence>
<reference evidence="9 10" key="2">
    <citation type="journal article" date="2016" name="Int. J. Syst. Evol. Microbiol.">
        <title>Pyrococcus kukulkanii sp. nov., a hyperthermophilic, piezophilic archaeon isolated from a deep-sea hydrothermal vent.</title>
        <authorList>
            <person name="Callac N."/>
            <person name="Oger P."/>
            <person name="Lesongeur F."/>
            <person name="Rattray J.E."/>
            <person name="Vannier P."/>
            <person name="Michoud G."/>
            <person name="Beauverger M."/>
            <person name="Gayet N."/>
            <person name="Rouxel O."/>
            <person name="Jebbar M."/>
            <person name="Godfroy A."/>
        </authorList>
    </citation>
    <scope>NUCLEOTIDE SEQUENCE [LARGE SCALE GENOMIC DNA]</scope>
    <source>
        <strain evidence="9 10">NCB100</strain>
    </source>
</reference>
<organism evidence="9 10">
    <name type="scientific">Pyrococcus kukulkanii</name>
    <dbReference type="NCBI Taxonomy" id="1609559"/>
    <lineage>
        <taxon>Archaea</taxon>
        <taxon>Methanobacteriati</taxon>
        <taxon>Methanobacteriota</taxon>
        <taxon>Thermococci</taxon>
        <taxon>Thermococcales</taxon>
        <taxon>Thermococcaceae</taxon>
        <taxon>Pyrococcus</taxon>
    </lineage>
</organism>
<dbReference type="InterPro" id="IPR035067">
    <property type="entry name" value="V-type_ATPase_csu/dsu"/>
</dbReference>
<dbReference type="NCBIfam" id="NF002269">
    <property type="entry name" value="PRK01198.1-5"/>
    <property type="match status" value="1"/>
</dbReference>
<dbReference type="PATRIC" id="fig|1609559.3.peg.154"/>
<dbReference type="InterPro" id="IPR014272">
    <property type="entry name" value="ATPase_V0-cplx_csu"/>
</dbReference>
<keyword evidence="7 8" id="KW-0066">ATP synthesis</keyword>
<evidence type="ECO:0000256" key="5">
    <source>
        <dbReference type="ARBA" id="ARBA00023065"/>
    </source>
</evidence>
<dbReference type="GO" id="GO:0005886">
    <property type="term" value="C:plasma membrane"/>
    <property type="evidence" value="ECO:0007669"/>
    <property type="project" value="UniProtKB-SubCell"/>
</dbReference>
<keyword evidence="6 8" id="KW-0472">Membrane</keyword>
<dbReference type="GO" id="GO:0046961">
    <property type="term" value="F:proton-transporting ATPase activity, rotational mechanism"/>
    <property type="evidence" value="ECO:0007669"/>
    <property type="project" value="InterPro"/>
</dbReference>
<reference evidence="10" key="1">
    <citation type="submission" date="2015-02" db="EMBL/GenBank/DDBJ databases">
        <title>Pyrococcus kukulkanii sp. nov., a novel hyperthermophilic archaeon isolated from a deep-sea hydrothermal vent at the Guaymas Basin.</title>
        <authorList>
            <person name="Oger P.M."/>
            <person name="Callac N."/>
            <person name="Jebbar M."/>
            <person name="Godfroy A."/>
        </authorList>
    </citation>
    <scope>NUCLEOTIDE SEQUENCE [LARGE SCALE GENOMIC DNA]</scope>
    <source>
        <strain evidence="10">NCB100</strain>
    </source>
</reference>
<dbReference type="HAMAP" id="MF_00314">
    <property type="entry name" value="ATP_synth_C_arch"/>
    <property type="match status" value="1"/>
</dbReference>
<keyword evidence="2 8" id="KW-0813">Transport</keyword>
<comment type="subunit">
    <text evidence="8">Has multiple subunits with at least A(3), B(3), C, D, E, F, H, I and proteolipid K(x).</text>
</comment>
<comment type="function">
    <text evidence="8">Component of the A-type ATP synthase that produces ATP from ADP in the presence of a proton gradient across the membrane.</text>
</comment>
<gene>
    <name evidence="8" type="primary">atpC</name>
    <name evidence="9" type="ORF">TQ32_00745</name>
</gene>
<dbReference type="SUPFAM" id="SSF103486">
    <property type="entry name" value="V-type ATP synthase subunit C"/>
    <property type="match status" value="1"/>
</dbReference>
<dbReference type="InterPro" id="IPR002843">
    <property type="entry name" value="ATPase_V0-cplx_csu/dsu"/>
</dbReference>
<dbReference type="Gene3D" id="1.20.1690.10">
    <property type="entry name" value="V-type ATP synthase subunit C domain"/>
    <property type="match status" value="2"/>
</dbReference>
<evidence type="ECO:0000256" key="6">
    <source>
        <dbReference type="ARBA" id="ARBA00023136"/>
    </source>
</evidence>
<evidence type="ECO:0000313" key="9">
    <source>
        <dbReference type="EMBL" id="AMM53183.1"/>
    </source>
</evidence>
<dbReference type="GO" id="GO:0042777">
    <property type="term" value="P:proton motive force-driven plasma membrane ATP synthesis"/>
    <property type="evidence" value="ECO:0007669"/>
    <property type="project" value="UniProtKB-UniRule"/>
</dbReference>
<comment type="subcellular location">
    <subcellularLocation>
        <location evidence="8">Cell membrane</location>
        <topology evidence="8">Peripheral membrane protein</topology>
    </subcellularLocation>
</comment>
<dbReference type="Proteomes" id="UP000070587">
    <property type="component" value="Chromosome"/>
</dbReference>
<dbReference type="NCBIfam" id="TIGR02923">
    <property type="entry name" value="AhaC"/>
    <property type="match status" value="1"/>
</dbReference>
<dbReference type="EMBL" id="CP010835">
    <property type="protein sequence ID" value="AMM53183.1"/>
    <property type="molecule type" value="Genomic_DNA"/>
</dbReference>
<evidence type="ECO:0000256" key="8">
    <source>
        <dbReference type="HAMAP-Rule" id="MF_00314"/>
    </source>
</evidence>
<protein>
    <recommendedName>
        <fullName evidence="8">A-type ATP synthase subunit C</fullName>
    </recommendedName>
</protein>
<evidence type="ECO:0000256" key="2">
    <source>
        <dbReference type="ARBA" id="ARBA00022448"/>
    </source>
</evidence>
<dbReference type="GO" id="GO:0046933">
    <property type="term" value="F:proton-transporting ATP synthase activity, rotational mechanism"/>
    <property type="evidence" value="ECO:0007669"/>
    <property type="project" value="UniProtKB-UniRule"/>
</dbReference>
<dbReference type="KEGG" id="pyc:TQ32_00745"/>
<dbReference type="OrthoDB" id="4272at2157"/>
<dbReference type="STRING" id="1609559.TQ32_00745"/>
<dbReference type="InterPro" id="IPR044911">
    <property type="entry name" value="V-type_ATPase_csu/dsu_dom_3"/>
</dbReference>
<evidence type="ECO:0000256" key="3">
    <source>
        <dbReference type="ARBA" id="ARBA00022475"/>
    </source>
</evidence>
<dbReference type="GO" id="GO:0005524">
    <property type="term" value="F:ATP binding"/>
    <property type="evidence" value="ECO:0007669"/>
    <property type="project" value="UniProtKB-UniRule"/>
</dbReference>
<name>A0A127B734_9EURY</name>
<dbReference type="GeneID" id="28490315"/>
<evidence type="ECO:0000313" key="10">
    <source>
        <dbReference type="Proteomes" id="UP000070587"/>
    </source>
</evidence>
<dbReference type="PANTHER" id="PTHR38682:SF1">
    <property type="entry name" value="V-TYPE ATP SYNTHASE SUBUNIT C"/>
    <property type="match status" value="1"/>
</dbReference>
<evidence type="ECO:0000256" key="4">
    <source>
        <dbReference type="ARBA" id="ARBA00022781"/>
    </source>
</evidence>
<dbReference type="Pfam" id="PF01992">
    <property type="entry name" value="vATP-synt_AC39"/>
    <property type="match status" value="1"/>
</dbReference>
<evidence type="ECO:0000256" key="7">
    <source>
        <dbReference type="ARBA" id="ARBA00023310"/>
    </source>
</evidence>
<proteinExistence type="inferred from homology"/>
<evidence type="ECO:0000256" key="1">
    <source>
        <dbReference type="ARBA" id="ARBA00006709"/>
    </source>
</evidence>
<dbReference type="RefSeq" id="WP_068320078.1">
    <property type="nucleotide sequence ID" value="NZ_CP010835.1"/>
</dbReference>
<accession>A0A127B734</accession>
<keyword evidence="4 8" id="KW-0375">Hydrogen ion transport</keyword>
<keyword evidence="5 8" id="KW-0406">Ion transport</keyword>
<dbReference type="InterPro" id="IPR050873">
    <property type="entry name" value="V-ATPase_V0D/AC39_subunit"/>
</dbReference>
<comment type="similarity">
    <text evidence="1 8">Belongs to the V-ATPase V0D/AC39 subunit family.</text>
</comment>
<dbReference type="AlphaFoldDB" id="A0A127B734"/>